<sequence length="96" mass="10945">MAFNLEGPENERSLSLSFLCAMEEGRLMDIIGHHIQTDENAGVLEEVANLASRCLEMIGNNRPSMRDVADKFGRLRKVMQHPWAQHDPEEMVQHSK</sequence>
<dbReference type="FunFam" id="1.10.510.10:FF:001813">
    <property type="entry name" value="Wall-associated serine/threonine kinase-like"/>
    <property type="match status" value="1"/>
</dbReference>
<dbReference type="GO" id="GO:0007166">
    <property type="term" value="P:cell surface receptor signaling pathway"/>
    <property type="evidence" value="ECO:0007669"/>
    <property type="project" value="InterPro"/>
</dbReference>
<reference evidence="3" key="1">
    <citation type="journal article" date="2005" name="PLoS Biol.">
        <title>The genomes of Oryza sativa: a history of duplications.</title>
        <authorList>
            <person name="Yu J."/>
            <person name="Wang J."/>
            <person name="Lin W."/>
            <person name="Li S."/>
            <person name="Li H."/>
            <person name="Zhou J."/>
            <person name="Ni P."/>
            <person name="Dong W."/>
            <person name="Hu S."/>
            <person name="Zeng C."/>
            <person name="Zhang J."/>
            <person name="Zhang Y."/>
            <person name="Li R."/>
            <person name="Xu Z."/>
            <person name="Li S."/>
            <person name="Li X."/>
            <person name="Zheng H."/>
            <person name="Cong L."/>
            <person name="Lin L."/>
            <person name="Yin J."/>
            <person name="Geng J."/>
            <person name="Li G."/>
            <person name="Shi J."/>
            <person name="Liu J."/>
            <person name="Lv H."/>
            <person name="Li J."/>
            <person name="Wang J."/>
            <person name="Deng Y."/>
            <person name="Ran L."/>
            <person name="Shi X."/>
            <person name="Wang X."/>
            <person name="Wu Q."/>
            <person name="Li C."/>
            <person name="Ren X."/>
            <person name="Wang J."/>
            <person name="Wang X."/>
            <person name="Li D."/>
            <person name="Liu D."/>
            <person name="Zhang X."/>
            <person name="Ji Z."/>
            <person name="Zhao W."/>
            <person name="Sun Y."/>
            <person name="Zhang Z."/>
            <person name="Bao J."/>
            <person name="Han Y."/>
            <person name="Dong L."/>
            <person name="Ji J."/>
            <person name="Chen P."/>
            <person name="Wu S."/>
            <person name="Liu J."/>
            <person name="Xiao Y."/>
            <person name="Bu D."/>
            <person name="Tan J."/>
            <person name="Yang L."/>
            <person name="Ye C."/>
            <person name="Zhang J."/>
            <person name="Xu J."/>
            <person name="Zhou Y."/>
            <person name="Yu Y."/>
            <person name="Zhang B."/>
            <person name="Zhuang S."/>
            <person name="Wei H."/>
            <person name="Liu B."/>
            <person name="Lei M."/>
            <person name="Yu H."/>
            <person name="Li Y."/>
            <person name="Xu H."/>
            <person name="Wei S."/>
            <person name="He X."/>
            <person name="Fang L."/>
            <person name="Zhang Z."/>
            <person name="Zhang Y."/>
            <person name="Huang X."/>
            <person name="Su Z."/>
            <person name="Tong W."/>
            <person name="Li J."/>
            <person name="Tong Z."/>
            <person name="Li S."/>
            <person name="Ye J."/>
            <person name="Wang L."/>
            <person name="Fang L."/>
            <person name="Lei T."/>
            <person name="Chen C."/>
            <person name="Chen H."/>
            <person name="Xu Z."/>
            <person name="Li H."/>
            <person name="Huang H."/>
            <person name="Zhang F."/>
            <person name="Xu H."/>
            <person name="Li N."/>
            <person name="Zhao C."/>
            <person name="Li S."/>
            <person name="Dong L."/>
            <person name="Huang Y."/>
            <person name="Li L."/>
            <person name="Xi Y."/>
            <person name="Qi Q."/>
            <person name="Li W."/>
            <person name="Zhang B."/>
            <person name="Hu W."/>
            <person name="Zhang Y."/>
            <person name="Tian X."/>
            <person name="Jiao Y."/>
            <person name="Liang X."/>
            <person name="Jin J."/>
            <person name="Gao L."/>
            <person name="Zheng W."/>
            <person name="Hao B."/>
            <person name="Liu S."/>
            <person name="Wang W."/>
            <person name="Yuan L."/>
            <person name="Cao M."/>
            <person name="McDermott J."/>
            <person name="Samudrala R."/>
            <person name="Wang J."/>
            <person name="Wong G.K."/>
            <person name="Yang H."/>
        </authorList>
    </citation>
    <scope>NUCLEOTIDE SEQUENCE [LARGE SCALE GENOMIC DNA]</scope>
</reference>
<dbReference type="InterPro" id="IPR045274">
    <property type="entry name" value="WAK-like"/>
</dbReference>
<keyword evidence="2" id="KW-0067">ATP-binding</keyword>
<dbReference type="PANTHER" id="PTHR27005:SF173">
    <property type="entry name" value="OS06G0170100 PROTEIN"/>
    <property type="match status" value="1"/>
</dbReference>
<keyword evidence="1" id="KW-0547">Nucleotide-binding</keyword>
<organism evidence="3">
    <name type="scientific">Oryza sativa subsp. japonica</name>
    <name type="common">Rice</name>
    <dbReference type="NCBI Taxonomy" id="39947"/>
    <lineage>
        <taxon>Eukaryota</taxon>
        <taxon>Viridiplantae</taxon>
        <taxon>Streptophyta</taxon>
        <taxon>Embryophyta</taxon>
        <taxon>Tracheophyta</taxon>
        <taxon>Spermatophyta</taxon>
        <taxon>Magnoliopsida</taxon>
        <taxon>Liliopsida</taxon>
        <taxon>Poales</taxon>
        <taxon>Poaceae</taxon>
        <taxon>BOP clade</taxon>
        <taxon>Oryzoideae</taxon>
        <taxon>Oryzeae</taxon>
        <taxon>Oryzinae</taxon>
        <taxon>Oryza</taxon>
        <taxon>Oryza sativa</taxon>
    </lineage>
</organism>
<dbReference type="PANTHER" id="PTHR27005">
    <property type="entry name" value="WALL-ASSOCIATED RECEPTOR KINASE-LIKE 21"/>
    <property type="match status" value="1"/>
</dbReference>
<reference evidence="3" key="2">
    <citation type="submission" date="2008-12" db="EMBL/GenBank/DDBJ databases">
        <title>Improved gene annotation of the rice (Oryza sativa) genomes.</title>
        <authorList>
            <person name="Wang J."/>
            <person name="Li R."/>
            <person name="Fan W."/>
            <person name="Huang Q."/>
            <person name="Zhang J."/>
            <person name="Zhou Y."/>
            <person name="Hu Y."/>
            <person name="Zi S."/>
            <person name="Li J."/>
            <person name="Ni P."/>
            <person name="Zheng H."/>
            <person name="Zhang Y."/>
            <person name="Zhao M."/>
            <person name="Hao Q."/>
            <person name="McDermott J."/>
            <person name="Samudrala R."/>
            <person name="Kristiansen K."/>
            <person name="Wong G.K.-S."/>
        </authorList>
    </citation>
    <scope>NUCLEOTIDE SEQUENCE</scope>
</reference>
<dbReference type="GO" id="GO:0005524">
    <property type="term" value="F:ATP binding"/>
    <property type="evidence" value="ECO:0007669"/>
    <property type="project" value="UniProtKB-KW"/>
</dbReference>
<dbReference type="Proteomes" id="UP000007752">
    <property type="component" value="Chromosome 6"/>
</dbReference>
<dbReference type="Gene3D" id="1.10.510.10">
    <property type="entry name" value="Transferase(Phosphotransferase) domain 1"/>
    <property type="match status" value="1"/>
</dbReference>
<proteinExistence type="predicted"/>
<protein>
    <submittedName>
        <fullName evidence="3">Uncharacterized protein</fullName>
    </submittedName>
</protein>
<dbReference type="AlphaFoldDB" id="A0A8J8XPV4"/>
<evidence type="ECO:0000256" key="1">
    <source>
        <dbReference type="ARBA" id="ARBA00022741"/>
    </source>
</evidence>
<dbReference type="EMBL" id="CM000143">
    <property type="protein sequence ID" value="EAZ35971.1"/>
    <property type="molecule type" value="Genomic_DNA"/>
</dbReference>
<accession>A0A8J8XPV4</accession>
<evidence type="ECO:0000256" key="2">
    <source>
        <dbReference type="ARBA" id="ARBA00022840"/>
    </source>
</evidence>
<name>A0A8J8XPV4_ORYSJ</name>
<evidence type="ECO:0000313" key="3">
    <source>
        <dbReference type="EMBL" id="EAZ35971.1"/>
    </source>
</evidence>
<gene>
    <name evidence="3" type="ORF">OsJ_20274</name>
</gene>